<proteinExistence type="predicted"/>
<evidence type="ECO:0000313" key="2">
    <source>
        <dbReference type="Proteomes" id="UP000308114"/>
    </source>
</evidence>
<comment type="caution">
    <text evidence="1">The sequence shown here is derived from an EMBL/GenBank/DDBJ whole genome shotgun (WGS) entry which is preliminary data.</text>
</comment>
<accession>A0A4U2PYM5</accession>
<gene>
    <name evidence="1" type="ORF">C1I60_14050</name>
</gene>
<reference evidence="1 2" key="1">
    <citation type="submission" date="2018-01" db="EMBL/GenBank/DDBJ databases">
        <title>Bacillales members from the olive rhizosphere are effective biological control agents against Verticillium dahliae.</title>
        <authorList>
            <person name="Gomez-Lama C."/>
            <person name="Legarda G."/>
            <person name="Ruano-Rosa D."/>
            <person name="Pizarro-Tobias P."/>
            <person name="Valverde-Corredor A."/>
            <person name="Niqui J.L."/>
            <person name="Trivino J.C."/>
            <person name="Roca A."/>
            <person name="Mercado-Blanco J."/>
        </authorList>
    </citation>
    <scope>NUCLEOTIDE SEQUENCE [LARGE SCALE GENOMIC DNA]</scope>
    <source>
        <strain evidence="1 2">PIC167</strain>
    </source>
</reference>
<dbReference type="Proteomes" id="UP000308114">
    <property type="component" value="Unassembled WGS sequence"/>
</dbReference>
<sequence>MCKETGLELVKLLAERYEEVKRIRESLSKETDKNEYRQRAGEMIGLDSASRIIRDAVGISFEEYIAATEHI</sequence>
<organism evidence="1 2">
    <name type="scientific">Paenibacillus terrae</name>
    <dbReference type="NCBI Taxonomy" id="159743"/>
    <lineage>
        <taxon>Bacteria</taxon>
        <taxon>Bacillati</taxon>
        <taxon>Bacillota</taxon>
        <taxon>Bacilli</taxon>
        <taxon>Bacillales</taxon>
        <taxon>Paenibacillaceae</taxon>
        <taxon>Paenibacillus</taxon>
    </lineage>
</organism>
<dbReference type="AlphaFoldDB" id="A0A4U2PYM5"/>
<evidence type="ECO:0000313" key="1">
    <source>
        <dbReference type="EMBL" id="TKH43416.1"/>
    </source>
</evidence>
<dbReference type="RefSeq" id="WP_137062294.1">
    <property type="nucleotide sequence ID" value="NZ_PNXQ01000013.1"/>
</dbReference>
<dbReference type="EMBL" id="PNXQ01000013">
    <property type="protein sequence ID" value="TKH43416.1"/>
    <property type="molecule type" value="Genomic_DNA"/>
</dbReference>
<protein>
    <submittedName>
        <fullName evidence="1">Uncharacterized protein</fullName>
    </submittedName>
</protein>
<name>A0A4U2PYM5_9BACL</name>